<feature type="signal peptide" evidence="1">
    <location>
        <begin position="1"/>
        <end position="23"/>
    </location>
</feature>
<proteinExistence type="predicted"/>
<organism evidence="2 3">
    <name type="scientific">Candidatus Sulfuritelmatomonas gaucii</name>
    <dbReference type="NCBI Taxonomy" id="2043161"/>
    <lineage>
        <taxon>Bacteria</taxon>
        <taxon>Pseudomonadati</taxon>
        <taxon>Acidobacteriota</taxon>
        <taxon>Terriglobia</taxon>
        <taxon>Terriglobales</taxon>
        <taxon>Acidobacteriaceae</taxon>
        <taxon>Candidatus Sulfuritelmatomonas</taxon>
    </lineage>
</organism>
<protein>
    <submittedName>
        <fullName evidence="2">VWFA-related domain-containing protein</fullName>
    </submittedName>
</protein>
<evidence type="ECO:0000256" key="1">
    <source>
        <dbReference type="SAM" id="SignalP"/>
    </source>
</evidence>
<dbReference type="EMBL" id="OKRB01000113">
    <property type="protein sequence ID" value="SPE26303.1"/>
    <property type="molecule type" value="Genomic_DNA"/>
</dbReference>
<accession>A0A2N9LT76</accession>
<evidence type="ECO:0000313" key="3">
    <source>
        <dbReference type="Proteomes" id="UP000239735"/>
    </source>
</evidence>
<evidence type="ECO:0000313" key="2">
    <source>
        <dbReference type="EMBL" id="SPE26303.1"/>
    </source>
</evidence>
<name>A0A2N9LT76_9BACT</name>
<dbReference type="AlphaFoldDB" id="A0A2N9LT76"/>
<dbReference type="OrthoDB" id="115401at2"/>
<reference evidence="3" key="1">
    <citation type="submission" date="2018-02" db="EMBL/GenBank/DDBJ databases">
        <authorList>
            <person name="Hausmann B."/>
        </authorList>
    </citation>
    <scope>NUCLEOTIDE SEQUENCE [LARGE SCALE GENOMIC DNA]</scope>
    <source>
        <strain evidence="3">Peat soil MAG SbA5</strain>
    </source>
</reference>
<dbReference type="InterPro" id="IPR017802">
    <property type="entry name" value="VWFA-rel_acidobac-type"/>
</dbReference>
<dbReference type="Proteomes" id="UP000239735">
    <property type="component" value="Unassembled WGS sequence"/>
</dbReference>
<gene>
    <name evidence="2" type="ORF">SBA5_540061</name>
</gene>
<dbReference type="NCBIfam" id="TIGR03436">
    <property type="entry name" value="acidobact_VWFA"/>
    <property type="match status" value="1"/>
</dbReference>
<sequence length="354" mass="39290">MTVERFVCTLFVVLLAALPGAPAQQQLPTFSLPPHGIRINVVVNAKSGQPVTNLTQQDFTLLDNKTPRPITSFKIVSPAADQPTRVILLLDAVNMPYQALAYAREGVKKYLKSHEGELPYPTTLAILTDKGAQIVNDFSTDGNALSDLLEHQQIGLREINRDSEWSGVERLQICLTAFHQLASFASTLSGRKAVIWISPGWPLVSGPRINLGTRQEQEIFDDVVSLSNQLRRDDVTLYNTNPWGVGESLDRADYYENFLKAPVKPSDVQLGDLSVKVLAVHTGGLAIESNSDVSGMIDKCLVDLRSWYEITFDPLPADKPNEYHHIEVQLDQRALTARTTDGYYANPQVLEPQR</sequence>
<feature type="chain" id="PRO_5014892971" evidence="1">
    <location>
        <begin position="24"/>
        <end position="354"/>
    </location>
</feature>
<keyword evidence="1" id="KW-0732">Signal</keyword>